<reference evidence="1 2" key="1">
    <citation type="submission" date="2023-03" db="EMBL/GenBank/DDBJ databases">
        <title>Paludisphaera mucosa sp. nov. a novel planctomycete from northern fen.</title>
        <authorList>
            <person name="Ivanova A."/>
        </authorList>
    </citation>
    <scope>NUCLEOTIDE SEQUENCE [LARGE SCALE GENOMIC DNA]</scope>
    <source>
        <strain evidence="1 2">Pla2</strain>
    </source>
</reference>
<evidence type="ECO:0000313" key="1">
    <source>
        <dbReference type="EMBL" id="MDG3003248.1"/>
    </source>
</evidence>
<dbReference type="RefSeq" id="WP_277859602.1">
    <property type="nucleotide sequence ID" value="NZ_JARRAG010000001.1"/>
</dbReference>
<proteinExistence type="predicted"/>
<dbReference type="Proteomes" id="UP001216907">
    <property type="component" value="Unassembled WGS sequence"/>
</dbReference>
<gene>
    <name evidence="1" type="ORF">PZE19_05680</name>
</gene>
<evidence type="ECO:0000313" key="2">
    <source>
        <dbReference type="Proteomes" id="UP001216907"/>
    </source>
</evidence>
<accession>A0ABT6F6N6</accession>
<keyword evidence="2" id="KW-1185">Reference proteome</keyword>
<dbReference type="EMBL" id="JARRAG010000001">
    <property type="protein sequence ID" value="MDG3003248.1"/>
    <property type="molecule type" value="Genomic_DNA"/>
</dbReference>
<organism evidence="1 2">
    <name type="scientific">Paludisphaera mucosa</name>
    <dbReference type="NCBI Taxonomy" id="3030827"/>
    <lineage>
        <taxon>Bacteria</taxon>
        <taxon>Pseudomonadati</taxon>
        <taxon>Planctomycetota</taxon>
        <taxon>Planctomycetia</taxon>
        <taxon>Isosphaerales</taxon>
        <taxon>Isosphaeraceae</taxon>
        <taxon>Paludisphaera</taxon>
    </lineage>
</organism>
<name>A0ABT6F6N6_9BACT</name>
<sequence length="175" mass="18611">MALVGPHYHAETVTTFPAAYAPLNDLRILFRTGGQILLTYDVFSSKEAFESPTGGRIGWVEIPLQQGPTPAVLGQRPELTPFVPAVVERVVIREPGTNGPDDFGEASERIVTPAVEPTYGPAPVIAPARPGVKQIIAENPDLFEKIRALADALAAAEPAFAGWVAVPSPYETKGA</sequence>
<protein>
    <submittedName>
        <fullName evidence="1">Uncharacterized protein</fullName>
    </submittedName>
</protein>
<comment type="caution">
    <text evidence="1">The sequence shown here is derived from an EMBL/GenBank/DDBJ whole genome shotgun (WGS) entry which is preliminary data.</text>
</comment>